<dbReference type="Proteomes" id="UP001279734">
    <property type="component" value="Unassembled WGS sequence"/>
</dbReference>
<comment type="caution">
    <text evidence="2">The sequence shown here is derived from an EMBL/GenBank/DDBJ whole genome shotgun (WGS) entry which is preliminary data.</text>
</comment>
<dbReference type="EMBL" id="BSYO01000029">
    <property type="protein sequence ID" value="GMH25537.1"/>
    <property type="molecule type" value="Genomic_DNA"/>
</dbReference>
<sequence length="107" mass="11842">MARGSPTPSVSSQRSIQSAQKVAKAKARHRKEYEEQKVQLNALFQQIKEAQVHMKTSSQELRTSWADLAEELNSDSSTPPDRVSGCFFVTTWFSLTGNGGRKGLKTG</sequence>
<feature type="compositionally biased region" description="Polar residues" evidence="1">
    <location>
        <begin position="1"/>
        <end position="20"/>
    </location>
</feature>
<protein>
    <submittedName>
        <fullName evidence="2">Uncharacterized protein</fullName>
    </submittedName>
</protein>
<feature type="region of interest" description="Disordered" evidence="1">
    <location>
        <begin position="1"/>
        <end position="31"/>
    </location>
</feature>
<evidence type="ECO:0000313" key="2">
    <source>
        <dbReference type="EMBL" id="GMH25537.1"/>
    </source>
</evidence>
<gene>
    <name evidence="2" type="ORF">Nepgr_027380</name>
</gene>
<dbReference type="AlphaFoldDB" id="A0AAD3T9Y7"/>
<name>A0AAD3T9Y7_NEPGR</name>
<evidence type="ECO:0000256" key="1">
    <source>
        <dbReference type="SAM" id="MobiDB-lite"/>
    </source>
</evidence>
<proteinExistence type="predicted"/>
<reference evidence="2" key="1">
    <citation type="submission" date="2023-05" db="EMBL/GenBank/DDBJ databases">
        <title>Nepenthes gracilis genome sequencing.</title>
        <authorList>
            <person name="Fukushima K."/>
        </authorList>
    </citation>
    <scope>NUCLEOTIDE SEQUENCE</scope>
    <source>
        <strain evidence="2">SING2019-196</strain>
    </source>
</reference>
<accession>A0AAD3T9Y7</accession>
<organism evidence="2 3">
    <name type="scientific">Nepenthes gracilis</name>
    <name type="common">Slender pitcher plant</name>
    <dbReference type="NCBI Taxonomy" id="150966"/>
    <lineage>
        <taxon>Eukaryota</taxon>
        <taxon>Viridiplantae</taxon>
        <taxon>Streptophyta</taxon>
        <taxon>Embryophyta</taxon>
        <taxon>Tracheophyta</taxon>
        <taxon>Spermatophyta</taxon>
        <taxon>Magnoliopsida</taxon>
        <taxon>eudicotyledons</taxon>
        <taxon>Gunneridae</taxon>
        <taxon>Pentapetalae</taxon>
        <taxon>Caryophyllales</taxon>
        <taxon>Nepenthaceae</taxon>
        <taxon>Nepenthes</taxon>
    </lineage>
</organism>
<evidence type="ECO:0000313" key="3">
    <source>
        <dbReference type="Proteomes" id="UP001279734"/>
    </source>
</evidence>
<keyword evidence="3" id="KW-1185">Reference proteome</keyword>